<keyword evidence="4 5" id="KW-0472">Membrane</keyword>
<name>J4HRL3_9APHY</name>
<evidence type="ECO:0000256" key="1">
    <source>
        <dbReference type="ARBA" id="ARBA00004141"/>
    </source>
</evidence>
<dbReference type="GeneID" id="24093343"/>
<proteinExistence type="predicted"/>
<evidence type="ECO:0000313" key="6">
    <source>
        <dbReference type="EMBL" id="CCL98432.1"/>
    </source>
</evidence>
<evidence type="ECO:0000256" key="4">
    <source>
        <dbReference type="ARBA" id="ARBA00023136"/>
    </source>
</evidence>
<dbReference type="STRING" id="599839.J4HRL3"/>
<dbReference type="PANTHER" id="PTHR28013">
    <property type="entry name" value="PROTEIN DCV1-RELATED"/>
    <property type="match status" value="1"/>
</dbReference>
<feature type="transmembrane region" description="Helical" evidence="5">
    <location>
        <begin position="186"/>
        <end position="211"/>
    </location>
</feature>
<dbReference type="PANTHER" id="PTHR28013:SF3">
    <property type="entry name" value="PROTEIN DCV1-RELATED"/>
    <property type="match status" value="1"/>
</dbReference>
<reference evidence="6 7" key="1">
    <citation type="journal article" date="2012" name="Appl. Environ. Microbiol.">
        <title>Short-read sequencing for genomic analysis of the brown rot fungus Fibroporia radiculosa.</title>
        <authorList>
            <person name="Tang J.D."/>
            <person name="Perkins A.D."/>
            <person name="Sonstegard T.S."/>
            <person name="Schroeder S.G."/>
            <person name="Burgess S.C."/>
            <person name="Diehl S.V."/>
        </authorList>
    </citation>
    <scope>NUCLEOTIDE SEQUENCE [LARGE SCALE GENOMIC DNA]</scope>
    <source>
        <strain evidence="6 7">TFFH 294</strain>
    </source>
</reference>
<dbReference type="Proteomes" id="UP000006352">
    <property type="component" value="Unassembled WGS sequence"/>
</dbReference>
<feature type="transmembrane region" description="Helical" evidence="5">
    <location>
        <begin position="223"/>
        <end position="251"/>
    </location>
</feature>
<dbReference type="Pfam" id="PF06687">
    <property type="entry name" value="SUR7"/>
    <property type="match status" value="1"/>
</dbReference>
<dbReference type="AlphaFoldDB" id="J4HRL3"/>
<dbReference type="OrthoDB" id="2354757at2759"/>
<gene>
    <name evidence="6" type="ORF">FIBRA_00429</name>
</gene>
<evidence type="ECO:0000256" key="5">
    <source>
        <dbReference type="SAM" id="Phobius"/>
    </source>
</evidence>
<accession>J4HRL3</accession>
<dbReference type="HOGENOM" id="CLU_969882_0_0_1"/>
<evidence type="ECO:0000256" key="2">
    <source>
        <dbReference type="ARBA" id="ARBA00022692"/>
    </source>
</evidence>
<dbReference type="GO" id="GO:0035838">
    <property type="term" value="C:growing cell tip"/>
    <property type="evidence" value="ECO:0007669"/>
    <property type="project" value="TreeGrafter"/>
</dbReference>
<dbReference type="GO" id="GO:0032153">
    <property type="term" value="C:cell division site"/>
    <property type="evidence" value="ECO:0007669"/>
    <property type="project" value="TreeGrafter"/>
</dbReference>
<evidence type="ECO:0008006" key="8">
    <source>
        <dbReference type="Google" id="ProtNLM"/>
    </source>
</evidence>
<evidence type="ECO:0000313" key="7">
    <source>
        <dbReference type="Proteomes" id="UP000006352"/>
    </source>
</evidence>
<organism evidence="6 7">
    <name type="scientific">Fibroporia radiculosa</name>
    <dbReference type="NCBI Taxonomy" id="599839"/>
    <lineage>
        <taxon>Eukaryota</taxon>
        <taxon>Fungi</taxon>
        <taxon>Dikarya</taxon>
        <taxon>Basidiomycota</taxon>
        <taxon>Agaricomycotina</taxon>
        <taxon>Agaricomycetes</taxon>
        <taxon>Polyporales</taxon>
        <taxon>Fibroporiaceae</taxon>
        <taxon>Fibroporia</taxon>
    </lineage>
</organism>
<keyword evidence="3 5" id="KW-1133">Transmembrane helix</keyword>
<feature type="transmembrane region" description="Helical" evidence="5">
    <location>
        <begin position="76"/>
        <end position="101"/>
    </location>
</feature>
<dbReference type="RefSeq" id="XP_012177715.1">
    <property type="nucleotide sequence ID" value="XM_012322325.1"/>
</dbReference>
<dbReference type="InterPro" id="IPR009571">
    <property type="entry name" value="SUR7/Rim9-like_fungi"/>
</dbReference>
<dbReference type="InParanoid" id="J4HRL3"/>
<protein>
    <recommendedName>
        <fullName evidence="8">Pali-domain-containing protein</fullName>
    </recommendedName>
</protein>
<dbReference type="InterPro" id="IPR051380">
    <property type="entry name" value="pH-response_reg_palI/RIM9"/>
</dbReference>
<evidence type="ECO:0000256" key="3">
    <source>
        <dbReference type="ARBA" id="ARBA00022989"/>
    </source>
</evidence>
<keyword evidence="2 5" id="KW-0812">Transmembrane</keyword>
<sequence>MALPSLFRAGGDATAASRLAPPTCFTSRLRFLTPPLALRSYTPWHPPLTALSSFCPRRLHLQRDVHAPSLYKSKMLAALTSLLLLAAFILLLLVSLSVPIIKSIFLFHLTAHPASSVSGVSPSGNAWFGVWGYCVSPVDVSILGTNIGTTAQCSSPQLGYDLNNSILSALQVSGINLSSGTISRAVTALLVLHPIACGLAFLTWVISLFMIRRRPDGGISRSASICTLTIGFLSMLVTTVAFLADVIFVAVVRDRVQNESNGILTLTWGNAVRVILSPKCDISAMID</sequence>
<comment type="subcellular location">
    <subcellularLocation>
        <location evidence="1">Membrane</location>
        <topology evidence="1">Multi-pass membrane protein</topology>
    </subcellularLocation>
</comment>
<keyword evidence="7" id="KW-1185">Reference proteome</keyword>
<dbReference type="EMBL" id="HE796884">
    <property type="protein sequence ID" value="CCL98432.1"/>
    <property type="molecule type" value="Genomic_DNA"/>
</dbReference>
<dbReference type="GO" id="GO:0005886">
    <property type="term" value="C:plasma membrane"/>
    <property type="evidence" value="ECO:0007669"/>
    <property type="project" value="InterPro"/>
</dbReference>